<evidence type="ECO:0000313" key="7">
    <source>
        <dbReference type="Proteomes" id="UP000503349"/>
    </source>
</evidence>
<keyword evidence="7" id="KW-1185">Reference proteome</keyword>
<evidence type="ECO:0000256" key="4">
    <source>
        <dbReference type="SAM" id="SignalP"/>
    </source>
</evidence>
<name>A0A6G1PJQ4_CHAAH</name>
<evidence type="ECO:0000259" key="5">
    <source>
        <dbReference type="PROSITE" id="PS50835"/>
    </source>
</evidence>
<dbReference type="PANTHER" id="PTHR24100">
    <property type="entry name" value="BUTYROPHILIN"/>
    <property type="match status" value="1"/>
</dbReference>
<dbReference type="InterPro" id="IPR036179">
    <property type="entry name" value="Ig-like_dom_sf"/>
</dbReference>
<keyword evidence="2" id="KW-0472">Membrane</keyword>
<evidence type="ECO:0000256" key="2">
    <source>
        <dbReference type="ARBA" id="ARBA00023136"/>
    </source>
</evidence>
<keyword evidence="3" id="KW-0393">Immunoglobulin domain</keyword>
<evidence type="ECO:0000256" key="3">
    <source>
        <dbReference type="ARBA" id="ARBA00023319"/>
    </source>
</evidence>
<dbReference type="GO" id="GO:0050852">
    <property type="term" value="P:T cell receptor signaling pathway"/>
    <property type="evidence" value="ECO:0007669"/>
    <property type="project" value="TreeGrafter"/>
</dbReference>
<proteinExistence type="predicted"/>
<dbReference type="InterPro" id="IPR003599">
    <property type="entry name" value="Ig_sub"/>
</dbReference>
<dbReference type="InterPro" id="IPR050504">
    <property type="entry name" value="IgSF_BTN/MOG"/>
</dbReference>
<evidence type="ECO:0000313" key="6">
    <source>
        <dbReference type="EMBL" id="KAF3690423.1"/>
    </source>
</evidence>
<dbReference type="AlphaFoldDB" id="A0A6G1PJQ4"/>
<accession>A0A6G1PJQ4</accession>
<dbReference type="PANTHER" id="PTHR24100:SF151">
    <property type="entry name" value="ICOS LIGAND"/>
    <property type="match status" value="1"/>
</dbReference>
<dbReference type="PROSITE" id="PS50835">
    <property type="entry name" value="IG_LIKE"/>
    <property type="match status" value="2"/>
</dbReference>
<dbReference type="Gene3D" id="2.60.40.10">
    <property type="entry name" value="Immunoglobulins"/>
    <property type="match status" value="2"/>
</dbReference>
<gene>
    <name evidence="6" type="ORF">EXN66_Car006096</name>
</gene>
<feature type="domain" description="Ig-like" evidence="5">
    <location>
        <begin position="11"/>
        <end position="129"/>
    </location>
</feature>
<reference evidence="6 7" key="1">
    <citation type="submission" date="2019-02" db="EMBL/GenBank/DDBJ databases">
        <title>Opniocepnalus argus genome.</title>
        <authorList>
            <person name="Zhou C."/>
            <person name="Xiao S."/>
        </authorList>
    </citation>
    <scope>NUCLEOTIDE SEQUENCE [LARGE SCALE GENOMIC DNA]</scope>
    <source>
        <strain evidence="6">OARG1902GOOAL</strain>
        <tissue evidence="6">Muscle</tissue>
    </source>
</reference>
<dbReference type="SUPFAM" id="SSF48726">
    <property type="entry name" value="Immunoglobulin"/>
    <property type="match status" value="2"/>
</dbReference>
<dbReference type="SMART" id="SM00406">
    <property type="entry name" value="IGv"/>
    <property type="match status" value="1"/>
</dbReference>
<feature type="signal peptide" evidence="4">
    <location>
        <begin position="1"/>
        <end position="32"/>
    </location>
</feature>
<dbReference type="GO" id="GO:0005102">
    <property type="term" value="F:signaling receptor binding"/>
    <property type="evidence" value="ECO:0007669"/>
    <property type="project" value="TreeGrafter"/>
</dbReference>
<dbReference type="InterPro" id="IPR007110">
    <property type="entry name" value="Ig-like_dom"/>
</dbReference>
<feature type="chain" id="PRO_5026110691" evidence="4">
    <location>
        <begin position="33"/>
        <end position="245"/>
    </location>
</feature>
<comment type="subcellular location">
    <subcellularLocation>
        <location evidence="1">Membrane</location>
    </subcellularLocation>
</comment>
<dbReference type="Proteomes" id="UP000503349">
    <property type="component" value="Chromosome 5"/>
</dbReference>
<dbReference type="InterPro" id="IPR013783">
    <property type="entry name" value="Ig-like_fold"/>
</dbReference>
<evidence type="ECO:0000256" key="1">
    <source>
        <dbReference type="ARBA" id="ARBA00004370"/>
    </source>
</evidence>
<dbReference type="SMART" id="SM00409">
    <property type="entry name" value="IG"/>
    <property type="match status" value="2"/>
</dbReference>
<reference evidence="7" key="2">
    <citation type="submission" date="2019-02" db="EMBL/GenBank/DDBJ databases">
        <title>Opniocepnalus argus Var Kimnra genome.</title>
        <authorList>
            <person name="Zhou C."/>
            <person name="Xiao S."/>
        </authorList>
    </citation>
    <scope>NUCLEOTIDE SEQUENCE [LARGE SCALE GENOMIC DNA]</scope>
</reference>
<dbReference type="InterPro" id="IPR013106">
    <property type="entry name" value="Ig_V-set"/>
</dbReference>
<organism evidence="6 7">
    <name type="scientific">Channa argus</name>
    <name type="common">Northern snakehead</name>
    <name type="synonym">Ophicephalus argus</name>
    <dbReference type="NCBI Taxonomy" id="215402"/>
    <lineage>
        <taxon>Eukaryota</taxon>
        <taxon>Metazoa</taxon>
        <taxon>Chordata</taxon>
        <taxon>Craniata</taxon>
        <taxon>Vertebrata</taxon>
        <taxon>Euteleostomi</taxon>
        <taxon>Actinopterygii</taxon>
        <taxon>Neopterygii</taxon>
        <taxon>Teleostei</taxon>
        <taxon>Neoteleostei</taxon>
        <taxon>Acanthomorphata</taxon>
        <taxon>Anabantaria</taxon>
        <taxon>Anabantiformes</taxon>
        <taxon>Channoidei</taxon>
        <taxon>Channidae</taxon>
        <taxon>Channa</taxon>
    </lineage>
</organism>
<dbReference type="EMBL" id="CM015716">
    <property type="protein sequence ID" value="KAF3690423.1"/>
    <property type="molecule type" value="Genomic_DNA"/>
</dbReference>
<dbReference type="Pfam" id="PF07686">
    <property type="entry name" value="V-set"/>
    <property type="match status" value="1"/>
</dbReference>
<sequence length="245" mass="27429">MLMINAEMSSPSMELVPLLCLCLLTRSGSVFADGNGSDGPLIVREGDDAILPCSLSTKENIVKKLFDWKKDGQKEVFMYDSGDHYNNGRAGQDDQFKGRVLHFPEQLDFGNASITIRNTKVIDSGNYTCDFPRLQPRQIFNIKLVVGAAPEPSVVTLDETKDWSLLQCVVRGASPKPKVEWKDGAGTILPAKEPQFIQRGHLYDVILQTTVTKGGYYRCVATQEEIRHKKYTETFVHLNGRNNMD</sequence>
<dbReference type="GO" id="GO:0009897">
    <property type="term" value="C:external side of plasma membrane"/>
    <property type="evidence" value="ECO:0007669"/>
    <property type="project" value="TreeGrafter"/>
</dbReference>
<dbReference type="GO" id="GO:0001817">
    <property type="term" value="P:regulation of cytokine production"/>
    <property type="evidence" value="ECO:0007669"/>
    <property type="project" value="TreeGrafter"/>
</dbReference>
<feature type="domain" description="Ig-like" evidence="5">
    <location>
        <begin position="150"/>
        <end position="232"/>
    </location>
</feature>
<keyword evidence="4" id="KW-0732">Signal</keyword>
<dbReference type="CDD" id="cd00096">
    <property type="entry name" value="Ig"/>
    <property type="match status" value="1"/>
</dbReference>
<protein>
    <submittedName>
        <fullName evidence="6">Butyrophilin-like protein 2</fullName>
    </submittedName>
</protein>